<dbReference type="GO" id="GO:0003677">
    <property type="term" value="F:DNA binding"/>
    <property type="evidence" value="ECO:0007669"/>
    <property type="project" value="InterPro"/>
</dbReference>
<dbReference type="Pfam" id="PF13560">
    <property type="entry name" value="HTH_31"/>
    <property type="match status" value="1"/>
</dbReference>
<feature type="transmembrane region" description="Helical" evidence="2">
    <location>
        <begin position="149"/>
        <end position="171"/>
    </location>
</feature>
<dbReference type="SUPFAM" id="SSF47413">
    <property type="entry name" value="lambda repressor-like DNA-binding domains"/>
    <property type="match status" value="1"/>
</dbReference>
<dbReference type="AlphaFoldDB" id="A0AAU2UWF4"/>
<accession>A0AAU2UWF4</accession>
<organism evidence="4">
    <name type="scientific">Streptomyces sp. NBC_00003</name>
    <dbReference type="NCBI Taxonomy" id="2903608"/>
    <lineage>
        <taxon>Bacteria</taxon>
        <taxon>Bacillati</taxon>
        <taxon>Actinomycetota</taxon>
        <taxon>Actinomycetes</taxon>
        <taxon>Kitasatosporales</taxon>
        <taxon>Streptomycetaceae</taxon>
        <taxon>Streptomyces</taxon>
    </lineage>
</organism>
<dbReference type="EMBL" id="CP108318">
    <property type="protein sequence ID" value="WTW59454.1"/>
    <property type="molecule type" value="Genomic_DNA"/>
</dbReference>
<evidence type="ECO:0000313" key="4">
    <source>
        <dbReference type="EMBL" id="WTW59454.1"/>
    </source>
</evidence>
<reference evidence="4" key="1">
    <citation type="submission" date="2022-10" db="EMBL/GenBank/DDBJ databases">
        <title>The complete genomes of actinobacterial strains from the NBC collection.</title>
        <authorList>
            <person name="Joergensen T.S."/>
            <person name="Alvarez Arevalo M."/>
            <person name="Sterndorff E.B."/>
            <person name="Faurdal D."/>
            <person name="Vuksanovic O."/>
            <person name="Mourched A.-S."/>
            <person name="Charusanti P."/>
            <person name="Shaw S."/>
            <person name="Blin K."/>
            <person name="Weber T."/>
        </authorList>
    </citation>
    <scope>NUCLEOTIDE SEQUENCE</scope>
    <source>
        <strain evidence="4">NBC_00003</strain>
    </source>
</reference>
<dbReference type="SMART" id="SM00530">
    <property type="entry name" value="HTH_XRE"/>
    <property type="match status" value="1"/>
</dbReference>
<name>A0AAU2UWF4_9ACTN</name>
<feature type="domain" description="HTH cro/C1-type" evidence="3">
    <location>
        <begin position="18"/>
        <end position="73"/>
    </location>
</feature>
<gene>
    <name evidence="4" type="ORF">OG549_01660</name>
</gene>
<feature type="region of interest" description="Disordered" evidence="1">
    <location>
        <begin position="78"/>
        <end position="135"/>
    </location>
</feature>
<dbReference type="Pfam" id="PF10901">
    <property type="entry name" value="DUF2690"/>
    <property type="match status" value="1"/>
</dbReference>
<dbReference type="Gene3D" id="1.10.260.40">
    <property type="entry name" value="lambda repressor-like DNA-binding domains"/>
    <property type="match status" value="1"/>
</dbReference>
<dbReference type="InterPro" id="IPR021224">
    <property type="entry name" value="DUF2690"/>
</dbReference>
<sequence length="326" mass="33965">MSDRTDAPAGTQEQLFGELRRIKLASGFSYGQLADRTHYSRSSWERFLNGKQLPSKVAVEQFAAATGADPRPLLDLLGAAGQAQPPGQDPVADEALAPGPAAPEPGAATSESLEPLTAEPPHSSPRPPEPAPARRRFLGRSSWRRRLGAVGYIASGAVMGAVATVLVMGTASGAGGAAKTPGAQASGSGTGQGAPVPAGGKVDARCSGDTCLRRDPQAMDCQWDASTSHDTWLRGMHIELRYSPACHAVWGRIENGAVGDVVKIRDRTGLELQATIRTDRDTYTQMLAVTDDAPAESVTICGAIPSQKQLECSPSPNAAPSPNVVP</sequence>
<evidence type="ECO:0000256" key="2">
    <source>
        <dbReference type="SAM" id="Phobius"/>
    </source>
</evidence>
<dbReference type="CDD" id="cd00093">
    <property type="entry name" value="HTH_XRE"/>
    <property type="match status" value="1"/>
</dbReference>
<feature type="compositionally biased region" description="Low complexity" evidence="1">
    <location>
        <begin position="93"/>
        <end position="108"/>
    </location>
</feature>
<feature type="region of interest" description="Disordered" evidence="1">
    <location>
        <begin position="174"/>
        <end position="200"/>
    </location>
</feature>
<feature type="compositionally biased region" description="Pro residues" evidence="1">
    <location>
        <begin position="122"/>
        <end position="131"/>
    </location>
</feature>
<keyword evidence="2" id="KW-1133">Transmembrane helix</keyword>
<keyword evidence="2" id="KW-0472">Membrane</keyword>
<protein>
    <submittedName>
        <fullName evidence="4">XRE family transcriptional regulator</fullName>
    </submittedName>
</protein>
<evidence type="ECO:0000259" key="3">
    <source>
        <dbReference type="SMART" id="SM00530"/>
    </source>
</evidence>
<dbReference type="InterPro" id="IPR010982">
    <property type="entry name" value="Lambda_DNA-bd_dom_sf"/>
</dbReference>
<proteinExistence type="predicted"/>
<dbReference type="InterPro" id="IPR001387">
    <property type="entry name" value="Cro/C1-type_HTH"/>
</dbReference>
<feature type="compositionally biased region" description="Low complexity" evidence="1">
    <location>
        <begin position="177"/>
        <end position="187"/>
    </location>
</feature>
<keyword evidence="2" id="KW-0812">Transmembrane</keyword>
<evidence type="ECO:0000256" key="1">
    <source>
        <dbReference type="SAM" id="MobiDB-lite"/>
    </source>
</evidence>